<dbReference type="RefSeq" id="WP_344073303.1">
    <property type="nucleotide sequence ID" value="NZ_BAAAPL010000002.1"/>
</dbReference>
<keyword evidence="2" id="KW-1185">Reference proteome</keyword>
<dbReference type="EMBL" id="BAAAPL010000002">
    <property type="protein sequence ID" value="GAA1706602.1"/>
    <property type="molecule type" value="Genomic_DNA"/>
</dbReference>
<reference evidence="1 2" key="1">
    <citation type="journal article" date="2019" name="Int. J. Syst. Evol. Microbiol.">
        <title>The Global Catalogue of Microorganisms (GCM) 10K type strain sequencing project: providing services to taxonomists for standard genome sequencing and annotation.</title>
        <authorList>
            <consortium name="The Broad Institute Genomics Platform"/>
            <consortium name="The Broad Institute Genome Sequencing Center for Infectious Disease"/>
            <person name="Wu L."/>
            <person name="Ma J."/>
        </authorList>
    </citation>
    <scope>NUCLEOTIDE SEQUENCE [LARGE SCALE GENOMIC DNA]</scope>
    <source>
        <strain evidence="1 2">JCM 15577</strain>
    </source>
</reference>
<comment type="caution">
    <text evidence="1">The sequence shown here is derived from an EMBL/GenBank/DDBJ whole genome shotgun (WGS) entry which is preliminary data.</text>
</comment>
<proteinExistence type="predicted"/>
<gene>
    <name evidence="1" type="ORF">GCM10009808_25770</name>
</gene>
<sequence>MSAVRAMRAEAAWDGGTWAHGSGRARGHRHLRAVELPPAAVVHPEGADCRERDAAADSFFSRTWDPALVDSLRRLHDLAIDCARARELYALCASRRAIVQPRDPMDMKIEAVMRLYGAQLRAEVQLDARARQLRGAPGYPDAEAEVTRRACRLAHLAVYGCDGDPTRARRSAPPDVEPRQR</sequence>
<accession>A0ABN2IK17</accession>
<evidence type="ECO:0000313" key="2">
    <source>
        <dbReference type="Proteomes" id="UP001501690"/>
    </source>
</evidence>
<evidence type="ECO:0000313" key="1">
    <source>
        <dbReference type="EMBL" id="GAA1706602.1"/>
    </source>
</evidence>
<name>A0ABN2IK17_9MICO</name>
<protein>
    <submittedName>
        <fullName evidence="1">Uncharacterized protein</fullName>
    </submittedName>
</protein>
<organism evidence="1 2">
    <name type="scientific">Microbacterium sediminicola</name>
    <dbReference type="NCBI Taxonomy" id="415210"/>
    <lineage>
        <taxon>Bacteria</taxon>
        <taxon>Bacillati</taxon>
        <taxon>Actinomycetota</taxon>
        <taxon>Actinomycetes</taxon>
        <taxon>Micrococcales</taxon>
        <taxon>Microbacteriaceae</taxon>
        <taxon>Microbacterium</taxon>
    </lineage>
</organism>
<dbReference type="Proteomes" id="UP001501690">
    <property type="component" value="Unassembled WGS sequence"/>
</dbReference>